<dbReference type="PROSITE" id="PS51257">
    <property type="entry name" value="PROKAR_LIPOPROTEIN"/>
    <property type="match status" value="1"/>
</dbReference>
<feature type="chain" id="PRO_5041209048" description="PEGA domain-containing protein" evidence="1">
    <location>
        <begin position="22"/>
        <end position="161"/>
    </location>
</feature>
<evidence type="ECO:0000256" key="1">
    <source>
        <dbReference type="SAM" id="SignalP"/>
    </source>
</evidence>
<keyword evidence="1" id="KW-0732">Signal</keyword>
<reference evidence="2" key="1">
    <citation type="journal article" date="2014" name="Int. J. Syst. Evol. Microbiol.">
        <title>Complete genome sequence of Corynebacterium casei LMG S-19264T (=DSM 44701T), isolated from a smear-ripened cheese.</title>
        <authorList>
            <consortium name="US DOE Joint Genome Institute (JGI-PGF)"/>
            <person name="Walter F."/>
            <person name="Albersmeier A."/>
            <person name="Kalinowski J."/>
            <person name="Ruckert C."/>
        </authorList>
    </citation>
    <scope>NUCLEOTIDE SEQUENCE</scope>
    <source>
        <strain evidence="2">NBRC 101628</strain>
    </source>
</reference>
<reference evidence="2" key="2">
    <citation type="submission" date="2023-01" db="EMBL/GenBank/DDBJ databases">
        <title>Draft genome sequence of Paraferrimonas sedimenticola strain NBRC 101628.</title>
        <authorList>
            <person name="Sun Q."/>
            <person name="Mori K."/>
        </authorList>
    </citation>
    <scope>NUCLEOTIDE SEQUENCE</scope>
    <source>
        <strain evidence="2">NBRC 101628</strain>
    </source>
</reference>
<feature type="signal peptide" evidence="1">
    <location>
        <begin position="1"/>
        <end position="21"/>
    </location>
</feature>
<name>A0AA37RWC2_9GAMM</name>
<organism evidence="2 3">
    <name type="scientific">Paraferrimonas sedimenticola</name>
    <dbReference type="NCBI Taxonomy" id="375674"/>
    <lineage>
        <taxon>Bacteria</taxon>
        <taxon>Pseudomonadati</taxon>
        <taxon>Pseudomonadota</taxon>
        <taxon>Gammaproteobacteria</taxon>
        <taxon>Alteromonadales</taxon>
        <taxon>Ferrimonadaceae</taxon>
        <taxon>Paraferrimonas</taxon>
    </lineage>
</organism>
<evidence type="ECO:0000313" key="3">
    <source>
        <dbReference type="Proteomes" id="UP001161422"/>
    </source>
</evidence>
<proteinExistence type="predicted"/>
<accession>A0AA37RWC2</accession>
<dbReference type="Proteomes" id="UP001161422">
    <property type="component" value="Unassembled WGS sequence"/>
</dbReference>
<dbReference type="EMBL" id="BSNC01000004">
    <property type="protein sequence ID" value="GLP96471.1"/>
    <property type="molecule type" value="Genomic_DNA"/>
</dbReference>
<comment type="caution">
    <text evidence="2">The sequence shown here is derived from an EMBL/GenBank/DDBJ whole genome shotgun (WGS) entry which is preliminary data.</text>
</comment>
<protein>
    <recommendedName>
        <fullName evidence="4">PEGA domain-containing protein</fullName>
    </recommendedName>
</protein>
<dbReference type="AlphaFoldDB" id="A0AA37RWC2"/>
<keyword evidence="3" id="KW-1185">Reference proteome</keyword>
<evidence type="ECO:0000313" key="2">
    <source>
        <dbReference type="EMBL" id="GLP96471.1"/>
    </source>
</evidence>
<evidence type="ECO:0008006" key="4">
    <source>
        <dbReference type="Google" id="ProtNLM"/>
    </source>
</evidence>
<dbReference type="RefSeq" id="WP_095505099.1">
    <property type="nucleotide sequence ID" value="NZ_BSNC01000004.1"/>
</dbReference>
<gene>
    <name evidence="2" type="ORF">GCM10007895_17770</name>
</gene>
<sequence length="161" mass="16856">MNKKILALVMGCALASGCSSIVSKSDYAVAINSNPGGASFVITNRDGQKVESGVTPSTVTLSSSSGYFKGESYTVVLQKEGYSEKTYTLTSSIDGWYFGNILLGGLIGMLIVDPATGAMYNLPERADISLDANTASAPNGELRIATLDSLSEDQKLALVKI</sequence>